<keyword evidence="1 2" id="KW-0238">DNA-binding</keyword>
<feature type="DNA-binding region" description="H-T-H motif" evidence="2">
    <location>
        <begin position="52"/>
        <end position="71"/>
    </location>
</feature>
<evidence type="ECO:0000256" key="1">
    <source>
        <dbReference type="ARBA" id="ARBA00023125"/>
    </source>
</evidence>
<name>A0ABV8DMN4_9NOCA</name>
<organism evidence="4 5">
    <name type="scientific">Nocardia jiangsuensis</name>
    <dbReference type="NCBI Taxonomy" id="1691563"/>
    <lineage>
        <taxon>Bacteria</taxon>
        <taxon>Bacillati</taxon>
        <taxon>Actinomycetota</taxon>
        <taxon>Actinomycetes</taxon>
        <taxon>Mycobacteriales</taxon>
        <taxon>Nocardiaceae</taxon>
        <taxon>Nocardia</taxon>
    </lineage>
</organism>
<dbReference type="PROSITE" id="PS50977">
    <property type="entry name" value="HTH_TETR_2"/>
    <property type="match status" value="1"/>
</dbReference>
<dbReference type="PANTHER" id="PTHR30055">
    <property type="entry name" value="HTH-TYPE TRANSCRIPTIONAL REGULATOR RUTR"/>
    <property type="match status" value="1"/>
</dbReference>
<sequence>MSYDTPKDRAPLPLLGAVPEVPVERADAARNRRLLLDTAQRLVREKGVRSLTMDELARRAGVGKGTVFRRFGTRSGLLVALLDHSEQKFQGAFLFGPPPLGPGAPPVRRLVAFGRARLLDIEVEGELHRAAELGEAEQRYRNPPYNVSRVHVTTLLREAGAPGDPRLLADALLAPLAAALVMHQLHDLGYTRDEIADNWETLARRASVPE</sequence>
<evidence type="ECO:0000313" key="4">
    <source>
        <dbReference type="EMBL" id="MFC3961317.1"/>
    </source>
</evidence>
<dbReference type="Gene3D" id="1.10.357.10">
    <property type="entry name" value="Tetracycline Repressor, domain 2"/>
    <property type="match status" value="1"/>
</dbReference>
<evidence type="ECO:0000313" key="5">
    <source>
        <dbReference type="Proteomes" id="UP001595696"/>
    </source>
</evidence>
<dbReference type="Pfam" id="PF00440">
    <property type="entry name" value="TetR_N"/>
    <property type="match status" value="1"/>
</dbReference>
<feature type="domain" description="HTH tetR-type" evidence="3">
    <location>
        <begin position="29"/>
        <end position="89"/>
    </location>
</feature>
<evidence type="ECO:0000259" key="3">
    <source>
        <dbReference type="PROSITE" id="PS50977"/>
    </source>
</evidence>
<dbReference type="Proteomes" id="UP001595696">
    <property type="component" value="Unassembled WGS sequence"/>
</dbReference>
<comment type="caution">
    <text evidence="4">The sequence shown here is derived from an EMBL/GenBank/DDBJ whole genome shotgun (WGS) entry which is preliminary data.</text>
</comment>
<gene>
    <name evidence="4" type="ORF">ACFO0B_04870</name>
</gene>
<dbReference type="PANTHER" id="PTHR30055:SF209">
    <property type="entry name" value="POSSIBLE TRANSCRIPTIONAL REGULATORY PROTEIN (PROBABLY TETR-FAMILY)"/>
    <property type="match status" value="1"/>
</dbReference>
<dbReference type="InterPro" id="IPR050109">
    <property type="entry name" value="HTH-type_TetR-like_transc_reg"/>
</dbReference>
<dbReference type="SUPFAM" id="SSF46689">
    <property type="entry name" value="Homeodomain-like"/>
    <property type="match status" value="1"/>
</dbReference>
<protein>
    <submittedName>
        <fullName evidence="4">TetR/AcrR family transcriptional regulator</fullName>
    </submittedName>
</protein>
<dbReference type="InterPro" id="IPR009057">
    <property type="entry name" value="Homeodomain-like_sf"/>
</dbReference>
<evidence type="ECO:0000256" key="2">
    <source>
        <dbReference type="PROSITE-ProRule" id="PRU00335"/>
    </source>
</evidence>
<reference evidence="5" key="1">
    <citation type="journal article" date="2019" name="Int. J. Syst. Evol. Microbiol.">
        <title>The Global Catalogue of Microorganisms (GCM) 10K type strain sequencing project: providing services to taxonomists for standard genome sequencing and annotation.</title>
        <authorList>
            <consortium name="The Broad Institute Genomics Platform"/>
            <consortium name="The Broad Institute Genome Sequencing Center for Infectious Disease"/>
            <person name="Wu L."/>
            <person name="Ma J."/>
        </authorList>
    </citation>
    <scope>NUCLEOTIDE SEQUENCE [LARGE SCALE GENOMIC DNA]</scope>
    <source>
        <strain evidence="5">CGMCC 4.7330</strain>
    </source>
</reference>
<dbReference type="PRINTS" id="PR00455">
    <property type="entry name" value="HTHTETR"/>
</dbReference>
<dbReference type="RefSeq" id="WP_378611066.1">
    <property type="nucleotide sequence ID" value="NZ_JBHSAX010000004.1"/>
</dbReference>
<dbReference type="EMBL" id="JBHSAX010000004">
    <property type="protein sequence ID" value="MFC3961317.1"/>
    <property type="molecule type" value="Genomic_DNA"/>
</dbReference>
<dbReference type="InterPro" id="IPR001647">
    <property type="entry name" value="HTH_TetR"/>
</dbReference>
<proteinExistence type="predicted"/>
<keyword evidence="5" id="KW-1185">Reference proteome</keyword>
<accession>A0ABV8DMN4</accession>